<dbReference type="InParanoid" id="A0A2K2DMC3"/>
<reference evidence="2" key="3">
    <citation type="submission" date="2018-08" db="UniProtKB">
        <authorList>
            <consortium name="EnsemblPlants"/>
        </authorList>
    </citation>
    <scope>IDENTIFICATION</scope>
    <source>
        <strain evidence="2">cv. Bd21</strain>
    </source>
</reference>
<sequence length="110" mass="12904">MVAATSKRLSRDIMQQWRCRPWLLEITPTYAQGILPDFLGHHSGRVVEVSREVSFADFNVRDLFLYARVRRLTMGAGRRVQPGPRARRHRHYFLAQARRSCCLHRSTRPT</sequence>
<reference evidence="1" key="2">
    <citation type="submission" date="2017-06" db="EMBL/GenBank/DDBJ databases">
        <title>WGS assembly of Brachypodium distachyon.</title>
        <authorList>
            <consortium name="The International Brachypodium Initiative"/>
            <person name="Lucas S."/>
            <person name="Harmon-Smith M."/>
            <person name="Lail K."/>
            <person name="Tice H."/>
            <person name="Grimwood J."/>
            <person name="Bruce D."/>
            <person name="Barry K."/>
            <person name="Shu S."/>
            <person name="Lindquist E."/>
            <person name="Wang M."/>
            <person name="Pitluck S."/>
            <person name="Vogel J.P."/>
            <person name="Garvin D.F."/>
            <person name="Mockler T.C."/>
            <person name="Schmutz J."/>
            <person name="Rokhsar D."/>
            <person name="Bevan M.W."/>
        </authorList>
    </citation>
    <scope>NUCLEOTIDE SEQUENCE</scope>
    <source>
        <strain evidence="1">Bd21</strain>
    </source>
</reference>
<protein>
    <submittedName>
        <fullName evidence="1 2">Uncharacterized protein</fullName>
    </submittedName>
</protein>
<dbReference type="EMBL" id="CM000880">
    <property type="protein sequence ID" value="PNT75413.1"/>
    <property type="molecule type" value="Genomic_DNA"/>
</dbReference>
<dbReference type="Gramene" id="PNT75413">
    <property type="protein sequence ID" value="PNT75413"/>
    <property type="gene ID" value="BRADI_1g32126v3"/>
</dbReference>
<organism evidence="1">
    <name type="scientific">Brachypodium distachyon</name>
    <name type="common">Purple false brome</name>
    <name type="synonym">Trachynia distachya</name>
    <dbReference type="NCBI Taxonomy" id="15368"/>
    <lineage>
        <taxon>Eukaryota</taxon>
        <taxon>Viridiplantae</taxon>
        <taxon>Streptophyta</taxon>
        <taxon>Embryophyta</taxon>
        <taxon>Tracheophyta</taxon>
        <taxon>Spermatophyta</taxon>
        <taxon>Magnoliopsida</taxon>
        <taxon>Liliopsida</taxon>
        <taxon>Poales</taxon>
        <taxon>Poaceae</taxon>
        <taxon>BOP clade</taxon>
        <taxon>Pooideae</taxon>
        <taxon>Stipodae</taxon>
        <taxon>Brachypodieae</taxon>
        <taxon>Brachypodium</taxon>
    </lineage>
</organism>
<evidence type="ECO:0000313" key="2">
    <source>
        <dbReference type="EnsemblPlants" id="PNT75413"/>
    </source>
</evidence>
<dbReference type="Proteomes" id="UP000008810">
    <property type="component" value="Chromosome 1"/>
</dbReference>
<gene>
    <name evidence="1" type="ORF">BRADI_1g32126v3</name>
</gene>
<accession>A0A2K2DMC3</accession>
<evidence type="ECO:0000313" key="3">
    <source>
        <dbReference type="Proteomes" id="UP000008810"/>
    </source>
</evidence>
<dbReference type="EnsemblPlants" id="PNT75413">
    <property type="protein sequence ID" value="PNT75413"/>
    <property type="gene ID" value="BRADI_1g32126v3"/>
</dbReference>
<dbReference type="AlphaFoldDB" id="A0A2K2DMC3"/>
<name>A0A2K2DMC3_BRADI</name>
<keyword evidence="3" id="KW-1185">Reference proteome</keyword>
<proteinExistence type="predicted"/>
<evidence type="ECO:0000313" key="1">
    <source>
        <dbReference type="EMBL" id="PNT75413.1"/>
    </source>
</evidence>
<reference evidence="1 2" key="1">
    <citation type="journal article" date="2010" name="Nature">
        <title>Genome sequencing and analysis of the model grass Brachypodium distachyon.</title>
        <authorList>
            <consortium name="International Brachypodium Initiative"/>
        </authorList>
    </citation>
    <scope>NUCLEOTIDE SEQUENCE [LARGE SCALE GENOMIC DNA]</scope>
    <source>
        <strain evidence="1 2">Bd21</strain>
    </source>
</reference>